<reference evidence="3" key="1">
    <citation type="journal article" date="2019" name="Int. J. Syst. Evol. Microbiol.">
        <title>The Global Catalogue of Microorganisms (GCM) 10K type strain sequencing project: providing services to taxonomists for standard genome sequencing and annotation.</title>
        <authorList>
            <consortium name="The Broad Institute Genomics Platform"/>
            <consortium name="The Broad Institute Genome Sequencing Center for Infectious Disease"/>
            <person name="Wu L."/>
            <person name="Ma J."/>
        </authorList>
    </citation>
    <scope>NUCLEOTIDE SEQUENCE [LARGE SCALE GENOMIC DNA]</scope>
    <source>
        <strain evidence="3">JCM 31486</strain>
    </source>
</reference>
<feature type="non-terminal residue" evidence="2">
    <location>
        <position position="117"/>
    </location>
</feature>
<gene>
    <name evidence="2" type="ORF">ACFQ1S_44105</name>
</gene>
<dbReference type="InterPro" id="IPR012338">
    <property type="entry name" value="Beta-lactam/transpept-like"/>
</dbReference>
<organism evidence="2 3">
    <name type="scientific">Kibdelosporangium lantanae</name>
    <dbReference type="NCBI Taxonomy" id="1497396"/>
    <lineage>
        <taxon>Bacteria</taxon>
        <taxon>Bacillati</taxon>
        <taxon>Actinomycetota</taxon>
        <taxon>Actinomycetes</taxon>
        <taxon>Pseudonocardiales</taxon>
        <taxon>Pseudonocardiaceae</taxon>
        <taxon>Kibdelosporangium</taxon>
    </lineage>
</organism>
<accession>A0ABW3MN75</accession>
<dbReference type="Proteomes" id="UP001597045">
    <property type="component" value="Unassembled WGS sequence"/>
</dbReference>
<protein>
    <submittedName>
        <fullName evidence="2">Serine hydrolase domain-containing protein</fullName>
    </submittedName>
</protein>
<dbReference type="PANTHER" id="PTHR43319">
    <property type="entry name" value="BETA-LACTAMASE-RELATED"/>
    <property type="match status" value="1"/>
</dbReference>
<dbReference type="Pfam" id="PF00144">
    <property type="entry name" value="Beta-lactamase"/>
    <property type="match status" value="1"/>
</dbReference>
<feature type="domain" description="Beta-lactamase-related" evidence="1">
    <location>
        <begin position="12"/>
        <end position="111"/>
    </location>
</feature>
<dbReference type="InterPro" id="IPR052907">
    <property type="entry name" value="Beta-lactamase/esterase"/>
</dbReference>
<sequence>MIYDPAFAEVVAAFREGLTSGGGALAVISRGRVLVDVWGGTADEDGVRWWERDTVANVFSVSKGMLATVANLLVERGDLDLDAPVRRYWPEFRADATVQQLLSHQAGLAAVSHPLPP</sequence>
<name>A0ABW3MN75_9PSEU</name>
<dbReference type="SUPFAM" id="SSF56601">
    <property type="entry name" value="beta-lactamase/transpeptidase-like"/>
    <property type="match status" value="1"/>
</dbReference>
<evidence type="ECO:0000313" key="2">
    <source>
        <dbReference type="EMBL" id="MFD1052068.1"/>
    </source>
</evidence>
<keyword evidence="2" id="KW-0378">Hydrolase</keyword>
<proteinExistence type="predicted"/>
<dbReference type="EMBL" id="JBHTIS010004104">
    <property type="protein sequence ID" value="MFD1052068.1"/>
    <property type="molecule type" value="Genomic_DNA"/>
</dbReference>
<dbReference type="Gene3D" id="3.40.710.10">
    <property type="entry name" value="DD-peptidase/beta-lactamase superfamily"/>
    <property type="match status" value="1"/>
</dbReference>
<keyword evidence="3" id="KW-1185">Reference proteome</keyword>
<evidence type="ECO:0000259" key="1">
    <source>
        <dbReference type="Pfam" id="PF00144"/>
    </source>
</evidence>
<dbReference type="InterPro" id="IPR001466">
    <property type="entry name" value="Beta-lactam-related"/>
</dbReference>
<evidence type="ECO:0000313" key="3">
    <source>
        <dbReference type="Proteomes" id="UP001597045"/>
    </source>
</evidence>
<dbReference type="GO" id="GO:0016787">
    <property type="term" value="F:hydrolase activity"/>
    <property type="evidence" value="ECO:0007669"/>
    <property type="project" value="UniProtKB-KW"/>
</dbReference>
<dbReference type="PANTHER" id="PTHR43319:SF3">
    <property type="entry name" value="BETA-LACTAMASE-RELATED DOMAIN-CONTAINING PROTEIN"/>
    <property type="match status" value="1"/>
</dbReference>
<comment type="caution">
    <text evidence="2">The sequence shown here is derived from an EMBL/GenBank/DDBJ whole genome shotgun (WGS) entry which is preliminary data.</text>
</comment>